<feature type="domain" description="Temptin Cys/Cys disulfide" evidence="2">
    <location>
        <begin position="27"/>
        <end position="77"/>
    </location>
</feature>
<evidence type="ECO:0000313" key="3">
    <source>
        <dbReference type="EMBL" id="KAK3781621.1"/>
    </source>
</evidence>
<dbReference type="Proteomes" id="UP001283361">
    <property type="component" value="Unassembled WGS sequence"/>
</dbReference>
<dbReference type="InterPro" id="IPR057626">
    <property type="entry name" value="S-S_Temptin"/>
</dbReference>
<feature type="chain" id="PRO_5042221797" description="Temptin Cys/Cys disulfide domain-containing protein" evidence="1">
    <location>
        <begin position="28"/>
        <end position="92"/>
    </location>
</feature>
<protein>
    <recommendedName>
        <fullName evidence="2">Temptin Cys/Cys disulfide domain-containing protein</fullName>
    </recommendedName>
</protein>
<dbReference type="AlphaFoldDB" id="A0AAE1DSP7"/>
<dbReference type="Pfam" id="PF24784">
    <property type="entry name" value="Temptin_C"/>
    <property type="match status" value="1"/>
</dbReference>
<feature type="signal peptide" evidence="1">
    <location>
        <begin position="1"/>
        <end position="27"/>
    </location>
</feature>
<evidence type="ECO:0000313" key="4">
    <source>
        <dbReference type="Proteomes" id="UP001283361"/>
    </source>
</evidence>
<comment type="caution">
    <text evidence="3">The sequence shown here is derived from an EMBL/GenBank/DDBJ whole genome shotgun (WGS) entry which is preliminary data.</text>
</comment>
<reference evidence="3" key="1">
    <citation type="journal article" date="2023" name="G3 (Bethesda)">
        <title>A reference genome for the long-term kleptoplast-retaining sea slug Elysia crispata morphotype clarki.</title>
        <authorList>
            <person name="Eastman K.E."/>
            <person name="Pendleton A.L."/>
            <person name="Shaikh M.A."/>
            <person name="Suttiyut T."/>
            <person name="Ogas R."/>
            <person name="Tomko P."/>
            <person name="Gavelis G."/>
            <person name="Widhalm J.R."/>
            <person name="Wisecaver J.H."/>
        </authorList>
    </citation>
    <scope>NUCLEOTIDE SEQUENCE</scope>
    <source>
        <strain evidence="3">ECLA1</strain>
    </source>
</reference>
<name>A0AAE1DSP7_9GAST</name>
<organism evidence="3 4">
    <name type="scientific">Elysia crispata</name>
    <name type="common">lettuce slug</name>
    <dbReference type="NCBI Taxonomy" id="231223"/>
    <lineage>
        <taxon>Eukaryota</taxon>
        <taxon>Metazoa</taxon>
        <taxon>Spiralia</taxon>
        <taxon>Lophotrochozoa</taxon>
        <taxon>Mollusca</taxon>
        <taxon>Gastropoda</taxon>
        <taxon>Heterobranchia</taxon>
        <taxon>Euthyneura</taxon>
        <taxon>Panpulmonata</taxon>
        <taxon>Sacoglossa</taxon>
        <taxon>Placobranchoidea</taxon>
        <taxon>Plakobranchidae</taxon>
        <taxon>Elysia</taxon>
    </lineage>
</organism>
<evidence type="ECO:0000259" key="2">
    <source>
        <dbReference type="Pfam" id="PF24784"/>
    </source>
</evidence>
<proteinExistence type="predicted"/>
<accession>A0AAE1DSP7</accession>
<dbReference type="EMBL" id="JAWDGP010002614">
    <property type="protein sequence ID" value="KAK3781621.1"/>
    <property type="molecule type" value="Genomic_DNA"/>
</dbReference>
<sequence length="92" mass="9748">MSEGPESRWSVLVIVCVLITHAKLGMAYPPNRDRIPNGFNVPDPCRPGSTAQGVGHERAEGGGPLNAFGEAFRSAGSESITLIATVHFSHGY</sequence>
<gene>
    <name evidence="3" type="ORF">RRG08_029285</name>
</gene>
<keyword evidence="4" id="KW-1185">Reference proteome</keyword>
<keyword evidence="1" id="KW-0732">Signal</keyword>
<evidence type="ECO:0000256" key="1">
    <source>
        <dbReference type="SAM" id="SignalP"/>
    </source>
</evidence>